<proteinExistence type="predicted"/>
<accession>A0A3G5ACK4</accession>
<sequence length="36" mass="4296">MCESENLNDIGEYLLEKNNNRTISYMNHSENPLFVY</sequence>
<protein>
    <submittedName>
        <fullName evidence="1">Uncharacterized protein</fullName>
    </submittedName>
</protein>
<reference evidence="1" key="1">
    <citation type="submission" date="2018-10" db="EMBL/GenBank/DDBJ databases">
        <title>Hidden diversity of soil giant viruses.</title>
        <authorList>
            <person name="Schulz F."/>
            <person name="Alteio L."/>
            <person name="Goudeau D."/>
            <person name="Ryan E.M."/>
            <person name="Malmstrom R.R."/>
            <person name="Blanchard J."/>
            <person name="Woyke T."/>
        </authorList>
    </citation>
    <scope>NUCLEOTIDE SEQUENCE</scope>
    <source>
        <strain evidence="1">SAV1</strain>
    </source>
</reference>
<dbReference type="EMBL" id="MK072437">
    <property type="protein sequence ID" value="AYV84968.1"/>
    <property type="molecule type" value="Genomic_DNA"/>
</dbReference>
<name>A0A3G5ACK4_9VIRU</name>
<evidence type="ECO:0000313" key="1">
    <source>
        <dbReference type="EMBL" id="AYV84968.1"/>
    </source>
</evidence>
<organism evidence="1">
    <name type="scientific">Satyrvirus sp</name>
    <dbReference type="NCBI Taxonomy" id="2487771"/>
    <lineage>
        <taxon>Viruses</taxon>
        <taxon>Varidnaviria</taxon>
        <taxon>Bamfordvirae</taxon>
        <taxon>Nucleocytoviricota</taxon>
        <taxon>Megaviricetes</taxon>
        <taxon>Imitervirales</taxon>
        <taxon>Mimiviridae</taxon>
        <taxon>Megamimivirinae</taxon>
    </lineage>
</organism>
<gene>
    <name evidence="1" type="ORF">Satyrvirus1_54</name>
</gene>